<comment type="caution">
    <text evidence="2">The sequence shown here is derived from an EMBL/GenBank/DDBJ whole genome shotgun (WGS) entry which is preliminary data.</text>
</comment>
<evidence type="ECO:0000313" key="2">
    <source>
        <dbReference type="EMBL" id="KAH1173228.1"/>
    </source>
</evidence>
<organism evidence="2 3">
    <name type="scientific">Mauremys mutica</name>
    <name type="common">yellowpond turtle</name>
    <dbReference type="NCBI Taxonomy" id="74926"/>
    <lineage>
        <taxon>Eukaryota</taxon>
        <taxon>Metazoa</taxon>
        <taxon>Chordata</taxon>
        <taxon>Craniata</taxon>
        <taxon>Vertebrata</taxon>
        <taxon>Euteleostomi</taxon>
        <taxon>Archelosauria</taxon>
        <taxon>Testudinata</taxon>
        <taxon>Testudines</taxon>
        <taxon>Cryptodira</taxon>
        <taxon>Durocryptodira</taxon>
        <taxon>Testudinoidea</taxon>
        <taxon>Geoemydidae</taxon>
        <taxon>Geoemydinae</taxon>
        <taxon>Mauremys</taxon>
    </lineage>
</organism>
<protein>
    <submittedName>
        <fullName evidence="2">Uncharacterized protein</fullName>
    </submittedName>
</protein>
<dbReference type="AlphaFoldDB" id="A0A9D3X5E8"/>
<reference evidence="2" key="1">
    <citation type="submission" date="2021-09" db="EMBL/GenBank/DDBJ databases">
        <title>The genome of Mauremys mutica provides insights into the evolution of semi-aquatic lifestyle.</title>
        <authorList>
            <person name="Gong S."/>
            <person name="Gao Y."/>
        </authorList>
    </citation>
    <scope>NUCLEOTIDE SEQUENCE</scope>
    <source>
        <strain evidence="2">MM-2020</strain>
        <tissue evidence="2">Muscle</tissue>
    </source>
</reference>
<evidence type="ECO:0000313" key="3">
    <source>
        <dbReference type="Proteomes" id="UP000827986"/>
    </source>
</evidence>
<sequence>MREKKIYTRDEKNPQNSGTPTFTHKPNPLVVTGRTVHSVDYADVQTMAVYGLLGMAELCRLGTRLLWLGCKWSYSPVADGHPSPFQRALPSTAMVTKQRLPTQLEQTL</sequence>
<feature type="region of interest" description="Disordered" evidence="1">
    <location>
        <begin position="1"/>
        <end position="27"/>
    </location>
</feature>
<name>A0A9D3X5E8_9SAUR</name>
<dbReference type="EMBL" id="JAHDVG010000482">
    <property type="protein sequence ID" value="KAH1173228.1"/>
    <property type="molecule type" value="Genomic_DNA"/>
</dbReference>
<keyword evidence="3" id="KW-1185">Reference proteome</keyword>
<gene>
    <name evidence="2" type="ORF">KIL84_017067</name>
</gene>
<accession>A0A9D3X5E8</accession>
<feature type="compositionally biased region" description="Basic and acidic residues" evidence="1">
    <location>
        <begin position="1"/>
        <end position="13"/>
    </location>
</feature>
<feature type="compositionally biased region" description="Polar residues" evidence="1">
    <location>
        <begin position="14"/>
        <end position="24"/>
    </location>
</feature>
<proteinExistence type="predicted"/>
<dbReference type="Proteomes" id="UP000827986">
    <property type="component" value="Unassembled WGS sequence"/>
</dbReference>
<evidence type="ECO:0000256" key="1">
    <source>
        <dbReference type="SAM" id="MobiDB-lite"/>
    </source>
</evidence>